<proteinExistence type="predicted"/>
<dbReference type="AlphaFoldDB" id="A0A0C3DC65"/>
<name>A0A0C3DC65_9AGAM</name>
<dbReference type="HOGENOM" id="CLU_1390964_0_0_1"/>
<protein>
    <submittedName>
        <fullName evidence="1">Uncharacterized protein</fullName>
    </submittedName>
</protein>
<dbReference type="EMBL" id="KN822174">
    <property type="protein sequence ID" value="KIM53646.1"/>
    <property type="molecule type" value="Genomic_DNA"/>
</dbReference>
<dbReference type="InParanoid" id="A0A0C3DC65"/>
<evidence type="ECO:0000313" key="1">
    <source>
        <dbReference type="EMBL" id="KIM53646.1"/>
    </source>
</evidence>
<organism evidence="1 2">
    <name type="scientific">Scleroderma citrinum Foug A</name>
    <dbReference type="NCBI Taxonomy" id="1036808"/>
    <lineage>
        <taxon>Eukaryota</taxon>
        <taxon>Fungi</taxon>
        <taxon>Dikarya</taxon>
        <taxon>Basidiomycota</taxon>
        <taxon>Agaricomycotina</taxon>
        <taxon>Agaricomycetes</taxon>
        <taxon>Agaricomycetidae</taxon>
        <taxon>Boletales</taxon>
        <taxon>Sclerodermatineae</taxon>
        <taxon>Sclerodermataceae</taxon>
        <taxon>Scleroderma</taxon>
    </lineage>
</organism>
<accession>A0A0C3DC65</accession>
<keyword evidence="2" id="KW-1185">Reference proteome</keyword>
<reference evidence="2" key="2">
    <citation type="submission" date="2015-01" db="EMBL/GenBank/DDBJ databases">
        <title>Evolutionary Origins and Diversification of the Mycorrhizal Mutualists.</title>
        <authorList>
            <consortium name="DOE Joint Genome Institute"/>
            <consortium name="Mycorrhizal Genomics Consortium"/>
            <person name="Kohler A."/>
            <person name="Kuo A."/>
            <person name="Nagy L.G."/>
            <person name="Floudas D."/>
            <person name="Copeland A."/>
            <person name="Barry K.W."/>
            <person name="Cichocki N."/>
            <person name="Veneault-Fourrey C."/>
            <person name="LaButti K."/>
            <person name="Lindquist E.A."/>
            <person name="Lipzen A."/>
            <person name="Lundell T."/>
            <person name="Morin E."/>
            <person name="Murat C."/>
            <person name="Riley R."/>
            <person name="Ohm R."/>
            <person name="Sun H."/>
            <person name="Tunlid A."/>
            <person name="Henrissat B."/>
            <person name="Grigoriev I.V."/>
            <person name="Hibbett D.S."/>
            <person name="Martin F."/>
        </authorList>
    </citation>
    <scope>NUCLEOTIDE SEQUENCE [LARGE SCALE GENOMIC DNA]</scope>
    <source>
        <strain evidence="2">Foug A</strain>
    </source>
</reference>
<evidence type="ECO:0000313" key="2">
    <source>
        <dbReference type="Proteomes" id="UP000053989"/>
    </source>
</evidence>
<dbReference type="Proteomes" id="UP000053989">
    <property type="component" value="Unassembled WGS sequence"/>
</dbReference>
<gene>
    <name evidence="1" type="ORF">SCLCIDRAFT_11517</name>
</gene>
<reference evidence="1 2" key="1">
    <citation type="submission" date="2014-04" db="EMBL/GenBank/DDBJ databases">
        <authorList>
            <consortium name="DOE Joint Genome Institute"/>
            <person name="Kuo A."/>
            <person name="Kohler A."/>
            <person name="Nagy L.G."/>
            <person name="Floudas D."/>
            <person name="Copeland A."/>
            <person name="Barry K.W."/>
            <person name="Cichocki N."/>
            <person name="Veneault-Fourrey C."/>
            <person name="LaButti K."/>
            <person name="Lindquist E.A."/>
            <person name="Lipzen A."/>
            <person name="Lundell T."/>
            <person name="Morin E."/>
            <person name="Murat C."/>
            <person name="Sun H."/>
            <person name="Tunlid A."/>
            <person name="Henrissat B."/>
            <person name="Grigoriev I.V."/>
            <person name="Hibbett D.S."/>
            <person name="Martin F."/>
            <person name="Nordberg H.P."/>
            <person name="Cantor M.N."/>
            <person name="Hua S.X."/>
        </authorList>
    </citation>
    <scope>NUCLEOTIDE SEQUENCE [LARGE SCALE GENOMIC DNA]</scope>
    <source>
        <strain evidence="1 2">Foug A</strain>
    </source>
</reference>
<sequence length="196" mass="21385">MYEHRKRTFDSNYDERVNDVGSLDTDCVRKSQLKAGNAGRVPPEVLACTPSWTPDQQLAVYGVCGSSLLGRSHSNASHGAIRDTAAAVVFSDETVALDAGPYYKGDGFSQSAGHHDPVRVGDRGSVAVVPTNRDDLIFKILAWSTQRLPLGNPRMLRALLANGWAPASKDRKDRAEILIDKKSLLRDVIIKPFLGL</sequence>